<name>A0A939H2Q9_9BURK</name>
<dbReference type="AlphaFoldDB" id="A0A939H2Q9"/>
<evidence type="ECO:0000256" key="1">
    <source>
        <dbReference type="SAM" id="MobiDB-lite"/>
    </source>
</evidence>
<proteinExistence type="predicted"/>
<feature type="compositionally biased region" description="Basic and acidic residues" evidence="1">
    <location>
        <begin position="7"/>
        <end position="17"/>
    </location>
</feature>
<evidence type="ECO:0000313" key="2">
    <source>
        <dbReference type="EMBL" id="MBO1250870.1"/>
    </source>
</evidence>
<reference evidence="2" key="1">
    <citation type="submission" date="2021-03" db="EMBL/GenBank/DDBJ databases">
        <title>Comamonas denitrificans.</title>
        <authorList>
            <person name="Finster K."/>
        </authorList>
    </citation>
    <scope>NUCLEOTIDE SEQUENCE</scope>
    <source>
        <strain evidence="2">MM2021_4</strain>
    </source>
</reference>
<organism evidence="2 3">
    <name type="scientific">Comamonas denitrificans</name>
    <dbReference type="NCBI Taxonomy" id="117506"/>
    <lineage>
        <taxon>Bacteria</taxon>
        <taxon>Pseudomonadati</taxon>
        <taxon>Pseudomonadota</taxon>
        <taxon>Betaproteobacteria</taxon>
        <taxon>Burkholderiales</taxon>
        <taxon>Comamonadaceae</taxon>
        <taxon>Comamonas</taxon>
    </lineage>
</organism>
<keyword evidence="3" id="KW-1185">Reference proteome</keyword>
<accession>A0A939H2Q9</accession>
<dbReference type="Proteomes" id="UP000664731">
    <property type="component" value="Unassembled WGS sequence"/>
</dbReference>
<comment type="caution">
    <text evidence="2">The sequence shown here is derived from an EMBL/GenBank/DDBJ whole genome shotgun (WGS) entry which is preliminary data.</text>
</comment>
<evidence type="ECO:0000313" key="3">
    <source>
        <dbReference type="Proteomes" id="UP000664731"/>
    </source>
</evidence>
<dbReference type="RefSeq" id="WP_207576243.1">
    <property type="nucleotide sequence ID" value="NZ_JAFNME010000053.1"/>
</dbReference>
<protein>
    <submittedName>
        <fullName evidence="2">Uncharacterized protein</fullName>
    </submittedName>
</protein>
<sequence length="56" mass="5905">MNLVLEDQAKDGTDGAHHHAHHAQGHAQPGATTDKAAEMPAGTIYTCPMLLISTQN</sequence>
<gene>
    <name evidence="2" type="ORF">J1777_13775</name>
</gene>
<dbReference type="EMBL" id="JAFNME010000053">
    <property type="protein sequence ID" value="MBO1250870.1"/>
    <property type="molecule type" value="Genomic_DNA"/>
</dbReference>
<feature type="region of interest" description="Disordered" evidence="1">
    <location>
        <begin position="1"/>
        <end position="37"/>
    </location>
</feature>